<evidence type="ECO:0000256" key="1">
    <source>
        <dbReference type="SAM" id="SignalP"/>
    </source>
</evidence>
<gene>
    <name evidence="2" type="ORF">Sviol_62180</name>
</gene>
<feature type="chain" id="PRO_5046652579" description="PASTA domain-containing protein" evidence="1">
    <location>
        <begin position="29"/>
        <end position="109"/>
    </location>
</feature>
<dbReference type="EMBL" id="BNDY01000017">
    <property type="protein sequence ID" value="GHI41810.1"/>
    <property type="molecule type" value="Genomic_DNA"/>
</dbReference>
<evidence type="ECO:0000313" key="2">
    <source>
        <dbReference type="EMBL" id="GHI41810.1"/>
    </source>
</evidence>
<name>A0ABQ3QX20_9ACTN</name>
<organism evidence="2 3">
    <name type="scientific">Streptomyces violascens</name>
    <dbReference type="NCBI Taxonomy" id="67381"/>
    <lineage>
        <taxon>Bacteria</taxon>
        <taxon>Bacillati</taxon>
        <taxon>Actinomycetota</taxon>
        <taxon>Actinomycetes</taxon>
        <taxon>Kitasatosporales</taxon>
        <taxon>Streptomycetaceae</taxon>
        <taxon>Streptomyces</taxon>
    </lineage>
</organism>
<reference evidence="2" key="1">
    <citation type="submission" date="2024-05" db="EMBL/GenBank/DDBJ databases">
        <title>Whole genome shotgun sequence of Streptomyces violascens NBRC 12920.</title>
        <authorList>
            <person name="Komaki H."/>
            <person name="Tamura T."/>
        </authorList>
    </citation>
    <scope>NUCLEOTIDE SEQUENCE</scope>
    <source>
        <strain evidence="2">NBRC 12920</strain>
    </source>
</reference>
<sequence>MMRMRARAATVTATLFLATAATTGIALAEGAAAPRPMPAFIGKGLVQVFNKLGARTKLDVQDIGGGHRTVLWPFNWKVCTQTPSAGTPLAGHSRVGIGVVKKTERCPKR</sequence>
<keyword evidence="1" id="KW-0732">Signal</keyword>
<evidence type="ECO:0008006" key="4">
    <source>
        <dbReference type="Google" id="ProtNLM"/>
    </source>
</evidence>
<accession>A0ABQ3QX20</accession>
<comment type="caution">
    <text evidence="2">The sequence shown here is derived from an EMBL/GenBank/DDBJ whole genome shotgun (WGS) entry which is preliminary data.</text>
</comment>
<keyword evidence="3" id="KW-1185">Reference proteome</keyword>
<dbReference type="Proteomes" id="UP001050808">
    <property type="component" value="Unassembled WGS sequence"/>
</dbReference>
<proteinExistence type="predicted"/>
<protein>
    <recommendedName>
        <fullName evidence="4">PASTA domain-containing protein</fullName>
    </recommendedName>
</protein>
<feature type="signal peptide" evidence="1">
    <location>
        <begin position="1"/>
        <end position="28"/>
    </location>
</feature>
<evidence type="ECO:0000313" key="3">
    <source>
        <dbReference type="Proteomes" id="UP001050808"/>
    </source>
</evidence>